<dbReference type="Pfam" id="PF13807">
    <property type="entry name" value="GNVR"/>
    <property type="match status" value="1"/>
</dbReference>
<feature type="transmembrane region" description="Helical" evidence="10">
    <location>
        <begin position="32"/>
        <end position="48"/>
    </location>
</feature>
<dbReference type="Proteomes" id="UP000190813">
    <property type="component" value="Unassembled WGS sequence"/>
</dbReference>
<comment type="similarity">
    <text evidence="2">Belongs to the etk/wzc family.</text>
</comment>
<evidence type="ECO:0000256" key="10">
    <source>
        <dbReference type="SAM" id="Phobius"/>
    </source>
</evidence>
<dbReference type="SUPFAM" id="SSF52540">
    <property type="entry name" value="P-loop containing nucleoside triphosphate hydrolases"/>
    <property type="match status" value="1"/>
</dbReference>
<comment type="caution">
    <text evidence="13">The sequence shown here is derived from an EMBL/GenBank/DDBJ whole genome shotgun (WGS) entry which is preliminary data.</text>
</comment>
<dbReference type="Gene3D" id="3.40.50.300">
    <property type="entry name" value="P-loop containing nucleotide triphosphate hydrolases"/>
    <property type="match status" value="1"/>
</dbReference>
<dbReference type="GO" id="GO:0042802">
    <property type="term" value="F:identical protein binding"/>
    <property type="evidence" value="ECO:0007669"/>
    <property type="project" value="UniProtKB-ARBA"/>
</dbReference>
<dbReference type="PANTHER" id="PTHR32309:SF13">
    <property type="entry name" value="FERRIC ENTEROBACTIN TRANSPORT PROTEIN FEPE"/>
    <property type="match status" value="1"/>
</dbReference>
<dbReference type="PANTHER" id="PTHR32309">
    <property type="entry name" value="TYROSINE-PROTEIN KINASE"/>
    <property type="match status" value="1"/>
</dbReference>
<dbReference type="InterPro" id="IPR032807">
    <property type="entry name" value="GNVR"/>
</dbReference>
<dbReference type="RefSeq" id="WP_078772975.1">
    <property type="nucleotide sequence ID" value="NZ_JBKJBK010000014.1"/>
</dbReference>
<keyword evidence="14" id="KW-1185">Reference proteome</keyword>
<keyword evidence="10" id="KW-0472">Membrane</keyword>
<dbReference type="EC" id="2.7.10.2" evidence="3"/>
<keyword evidence="5" id="KW-0547">Nucleotide-binding</keyword>
<feature type="domain" description="Tyrosine-protein kinase G-rich" evidence="12">
    <location>
        <begin position="437"/>
        <end position="512"/>
    </location>
</feature>
<evidence type="ECO:0000256" key="1">
    <source>
        <dbReference type="ARBA" id="ARBA00007316"/>
    </source>
</evidence>
<comment type="similarity">
    <text evidence="1">Belongs to the CpsD/CapB family.</text>
</comment>
<dbReference type="GO" id="GO:0005886">
    <property type="term" value="C:plasma membrane"/>
    <property type="evidence" value="ECO:0007669"/>
    <property type="project" value="TreeGrafter"/>
</dbReference>
<sequence length="791" mass="89551">MDMTNQKNYLTQGKKEQSINIIDLFKYLLHNWKWFALSILIFGGYYYYQYSKIPFMYNRSEVVMIKTPSNTPTTARITRSSTNVVNVKDEIIQLKSKELMRLVIDKLGADISYKIRSGLRDRELYKKSPVQVKVEGKSREDSYSFIITPIDAGNVLMKGWNKTDESKEIKIRLNQLTETPIGKILVEPSKYYIQDYYATDIQVTKYPREAMMEQFVGSLKIQQMDEDASLIQVTMEDQSTERAADVLTTLIDVYNDVYLQDKNKIAQSTADFIKDRLAIIEGELGTVESNIEDIKVANQGVDVSTVGGMYFGEVNQHKSDRITTETNMRLIEMMRSYLNNKGKKNNLIPNNTGLVDAGVENQIAEYNITLLKRNRLAEGGNSFNPVVLDLDDALNAMRNNIGRAIDNALRGQTIKLNNAIQEEKVARGKMLQMPRKERTMLSIERQRRVKEDLYMFLLNKREENALNEAVTEANVRIIDPPVGSDAPIYPSRMKKVFTGVIIGAAIPTVILLSMLLLNTGVRGRQDLENVLSVPFLGEIPLARSRRQEKGDILVSKAGRDPLTEAFRILRTNINFMTKDEHPPKVITFTSFSAGVGKTFSALNLAATLSYLDKKVVAIDLDLRKGTLSSRVGLLHEKGTSHYLSNSSISVDEILQKSEFLENVDVIPIGAIAPNPVELLLSKRLDELINELKNRYDYIIIDGVPTGVVADASIIDRVADLTLFIIRIGKMDRRQLPEIEKIYQEKKLSNLAIVLNGIKLNGYGYGGYGYGSYGYGYDEEKRKSVFSWFKRS</sequence>
<evidence type="ECO:0000256" key="9">
    <source>
        <dbReference type="ARBA" id="ARBA00051245"/>
    </source>
</evidence>
<evidence type="ECO:0000313" key="14">
    <source>
        <dbReference type="Proteomes" id="UP000190813"/>
    </source>
</evidence>
<keyword evidence="8" id="KW-0829">Tyrosine-protein kinase</keyword>
<feature type="domain" description="AAA" evidence="11">
    <location>
        <begin position="584"/>
        <end position="705"/>
    </location>
</feature>
<evidence type="ECO:0000259" key="12">
    <source>
        <dbReference type="Pfam" id="PF13807"/>
    </source>
</evidence>
<evidence type="ECO:0000256" key="5">
    <source>
        <dbReference type="ARBA" id="ARBA00022741"/>
    </source>
</evidence>
<dbReference type="Pfam" id="PF13614">
    <property type="entry name" value="AAA_31"/>
    <property type="match status" value="1"/>
</dbReference>
<keyword evidence="10" id="KW-0812">Transmembrane</keyword>
<evidence type="ECO:0000313" key="13">
    <source>
        <dbReference type="EMBL" id="OPC61539.1"/>
    </source>
</evidence>
<dbReference type="InterPro" id="IPR005702">
    <property type="entry name" value="Wzc-like_C"/>
</dbReference>
<dbReference type="FunFam" id="3.40.50.300:FF:000527">
    <property type="entry name" value="Tyrosine-protein kinase etk"/>
    <property type="match status" value="1"/>
</dbReference>
<comment type="catalytic activity">
    <reaction evidence="9">
        <text>L-tyrosyl-[protein] + ATP = O-phospho-L-tyrosyl-[protein] + ADP + H(+)</text>
        <dbReference type="Rhea" id="RHEA:10596"/>
        <dbReference type="Rhea" id="RHEA-COMP:10136"/>
        <dbReference type="Rhea" id="RHEA-COMP:20101"/>
        <dbReference type="ChEBI" id="CHEBI:15378"/>
        <dbReference type="ChEBI" id="CHEBI:30616"/>
        <dbReference type="ChEBI" id="CHEBI:46858"/>
        <dbReference type="ChEBI" id="CHEBI:61978"/>
        <dbReference type="ChEBI" id="CHEBI:456216"/>
        <dbReference type="EC" id="2.7.10.2"/>
    </reaction>
</comment>
<feature type="transmembrane region" description="Helical" evidence="10">
    <location>
        <begin position="496"/>
        <end position="517"/>
    </location>
</feature>
<accession>A0A1T3MAQ8</accession>
<keyword evidence="6" id="KW-0418">Kinase</keyword>
<evidence type="ECO:0000256" key="8">
    <source>
        <dbReference type="ARBA" id="ARBA00023137"/>
    </source>
</evidence>
<reference evidence="13 14" key="1">
    <citation type="submission" date="2016-06" db="EMBL/GenBank/DDBJ databases">
        <title>Revisiting the taxonomy of the Elizabethkingia Genus based on Whole-Genome Sequencing, Optical Mapping, and MALDI-TOF.</title>
        <authorList>
            <person name="Nicholson A.C."/>
        </authorList>
    </citation>
    <scope>NUCLEOTIDE SEQUENCE [LARGE SCALE GENOMIC DNA]</scope>
    <source>
        <strain evidence="13 14">G4070</strain>
    </source>
</reference>
<evidence type="ECO:0000256" key="2">
    <source>
        <dbReference type="ARBA" id="ARBA00008883"/>
    </source>
</evidence>
<evidence type="ECO:0000256" key="3">
    <source>
        <dbReference type="ARBA" id="ARBA00011903"/>
    </source>
</evidence>
<keyword evidence="7" id="KW-0067">ATP-binding</keyword>
<dbReference type="InterPro" id="IPR027417">
    <property type="entry name" value="P-loop_NTPase"/>
</dbReference>
<dbReference type="EMBL" id="MAHX01000020">
    <property type="protein sequence ID" value="OPC61539.1"/>
    <property type="molecule type" value="Genomic_DNA"/>
</dbReference>
<dbReference type="AlphaFoldDB" id="A0A1T3MAQ8"/>
<protein>
    <recommendedName>
        <fullName evidence="3">non-specific protein-tyrosine kinase</fullName>
        <ecNumber evidence="3">2.7.10.2</ecNumber>
    </recommendedName>
</protein>
<proteinExistence type="inferred from homology"/>
<dbReference type="CDD" id="cd05387">
    <property type="entry name" value="BY-kinase"/>
    <property type="match status" value="1"/>
</dbReference>
<dbReference type="GO" id="GO:0005524">
    <property type="term" value="F:ATP binding"/>
    <property type="evidence" value="ECO:0007669"/>
    <property type="project" value="UniProtKB-KW"/>
</dbReference>
<evidence type="ECO:0000256" key="6">
    <source>
        <dbReference type="ARBA" id="ARBA00022777"/>
    </source>
</evidence>
<evidence type="ECO:0000256" key="4">
    <source>
        <dbReference type="ARBA" id="ARBA00022679"/>
    </source>
</evidence>
<organism evidence="13 14">
    <name type="scientific">Elizabethkingia occulta</name>
    <dbReference type="NCBI Taxonomy" id="1867263"/>
    <lineage>
        <taxon>Bacteria</taxon>
        <taxon>Pseudomonadati</taxon>
        <taxon>Bacteroidota</taxon>
        <taxon>Flavobacteriia</taxon>
        <taxon>Flavobacteriales</taxon>
        <taxon>Weeksellaceae</taxon>
        <taxon>Elizabethkingia</taxon>
    </lineage>
</organism>
<dbReference type="NCBIfam" id="TIGR01007">
    <property type="entry name" value="eps_fam"/>
    <property type="match status" value="1"/>
</dbReference>
<dbReference type="GO" id="GO:0004715">
    <property type="term" value="F:non-membrane spanning protein tyrosine kinase activity"/>
    <property type="evidence" value="ECO:0007669"/>
    <property type="project" value="UniProtKB-EC"/>
</dbReference>
<keyword evidence="10" id="KW-1133">Transmembrane helix</keyword>
<keyword evidence="4" id="KW-0808">Transferase</keyword>
<name>A0A1T3MAQ8_9FLAO</name>
<evidence type="ECO:0000259" key="11">
    <source>
        <dbReference type="Pfam" id="PF13614"/>
    </source>
</evidence>
<evidence type="ECO:0000256" key="7">
    <source>
        <dbReference type="ARBA" id="ARBA00022840"/>
    </source>
</evidence>
<dbReference type="InterPro" id="IPR025669">
    <property type="entry name" value="AAA_dom"/>
</dbReference>
<dbReference type="InterPro" id="IPR050445">
    <property type="entry name" value="Bact_polysacc_biosynth/exp"/>
</dbReference>
<gene>
    <name evidence="13" type="ORF">BAZ10_10540</name>
</gene>